<evidence type="ECO:0000256" key="1">
    <source>
        <dbReference type="SAM" id="MobiDB-lite"/>
    </source>
</evidence>
<reference evidence="3" key="1">
    <citation type="submission" date="2017-05" db="EMBL/GenBank/DDBJ databases">
        <authorList>
            <person name="Sung H."/>
        </authorList>
    </citation>
    <scope>NUCLEOTIDE SEQUENCE [LARGE SCALE GENOMIC DNA]</scope>
    <source>
        <strain evidence="3">AR23208</strain>
    </source>
</reference>
<dbReference type="AlphaFoldDB" id="A0A1Y0ITQ6"/>
<dbReference type="InterPro" id="IPR009776">
    <property type="entry name" value="Spore_0_M"/>
</dbReference>
<accession>A0A1Y0ITQ6</accession>
<sequence>MQCLHRRGKFQLFKKFLSKIGIGAATVNLVLDDARGRIGEEVIGKILVEGGNVEQQIDAINVDFNMEMKLDDRTARSRIQSLTVARNLQVKPGDKLEFPFRHLLPELPQTSRYVRYTYHTRLDIPEALDKHDFDEFGVLPNLSIATVQSALHKLGFTEKFESGVFNGYYQEFEYRPMEGPFAGRISELEVVYITEANGVRMHVEIDKKGKGLLGALADSLDLDEIHFNMLLTKDLLANPDATLNTLHQTLEAELNNPSPNRYPSLPKVRGKHKHHHHHDAAVLSAGIAGYAIDDLVFDGDDSSDSGDYDSGDFGSDD</sequence>
<protein>
    <recommendedName>
        <fullName evidence="4">Sporulation protein SpoOM</fullName>
    </recommendedName>
</protein>
<organism evidence="2 3">
    <name type="scientific">Tumebacillus avium</name>
    <dbReference type="NCBI Taxonomy" id="1903704"/>
    <lineage>
        <taxon>Bacteria</taxon>
        <taxon>Bacillati</taxon>
        <taxon>Bacillota</taxon>
        <taxon>Bacilli</taxon>
        <taxon>Bacillales</taxon>
        <taxon>Alicyclobacillaceae</taxon>
        <taxon>Tumebacillus</taxon>
    </lineage>
</organism>
<dbReference type="PANTHER" id="PTHR40053">
    <property type="entry name" value="SPORULATION-CONTROL PROTEIN SPO0M"/>
    <property type="match status" value="1"/>
</dbReference>
<dbReference type="PANTHER" id="PTHR40053:SF1">
    <property type="entry name" value="SPORULATION-CONTROL PROTEIN SPO0M"/>
    <property type="match status" value="1"/>
</dbReference>
<feature type="region of interest" description="Disordered" evidence="1">
    <location>
        <begin position="254"/>
        <end position="276"/>
    </location>
</feature>
<keyword evidence="3" id="KW-1185">Reference proteome</keyword>
<evidence type="ECO:0000313" key="2">
    <source>
        <dbReference type="EMBL" id="ARU62855.1"/>
    </source>
</evidence>
<proteinExistence type="predicted"/>
<dbReference type="Pfam" id="PF07070">
    <property type="entry name" value="Spo0M"/>
    <property type="match status" value="1"/>
</dbReference>
<dbReference type="Proteomes" id="UP000195437">
    <property type="component" value="Chromosome"/>
</dbReference>
<evidence type="ECO:0000313" key="3">
    <source>
        <dbReference type="Proteomes" id="UP000195437"/>
    </source>
</evidence>
<dbReference type="EMBL" id="CP021434">
    <property type="protein sequence ID" value="ARU62855.1"/>
    <property type="molecule type" value="Genomic_DNA"/>
</dbReference>
<dbReference type="KEGG" id="tum:CBW65_19140"/>
<evidence type="ECO:0008006" key="4">
    <source>
        <dbReference type="Google" id="ProtNLM"/>
    </source>
</evidence>
<name>A0A1Y0ITQ6_9BACL</name>
<gene>
    <name evidence="2" type="ORF">CBW65_19140</name>
</gene>